<feature type="transmembrane region" description="Helical" evidence="2">
    <location>
        <begin position="7"/>
        <end position="25"/>
    </location>
</feature>
<dbReference type="PANTHER" id="PTHR36721:SF1">
    <property type="entry name" value="OS04G0446401 PROTEIN"/>
    <property type="match status" value="1"/>
</dbReference>
<organism evidence="3 4">
    <name type="scientific">Lupinus luteus</name>
    <name type="common">European yellow lupine</name>
    <dbReference type="NCBI Taxonomy" id="3873"/>
    <lineage>
        <taxon>Eukaryota</taxon>
        <taxon>Viridiplantae</taxon>
        <taxon>Streptophyta</taxon>
        <taxon>Embryophyta</taxon>
        <taxon>Tracheophyta</taxon>
        <taxon>Spermatophyta</taxon>
        <taxon>Magnoliopsida</taxon>
        <taxon>eudicotyledons</taxon>
        <taxon>Gunneridae</taxon>
        <taxon>Pentapetalae</taxon>
        <taxon>rosids</taxon>
        <taxon>fabids</taxon>
        <taxon>Fabales</taxon>
        <taxon>Fabaceae</taxon>
        <taxon>Papilionoideae</taxon>
        <taxon>50 kb inversion clade</taxon>
        <taxon>genistoids sensu lato</taxon>
        <taxon>core genistoids</taxon>
        <taxon>Genisteae</taxon>
        <taxon>Lupinus</taxon>
    </lineage>
</organism>
<dbReference type="EMBL" id="CAXHTB010000006">
    <property type="protein sequence ID" value="CAL0308689.1"/>
    <property type="molecule type" value="Genomic_DNA"/>
</dbReference>
<reference evidence="3 4" key="1">
    <citation type="submission" date="2024-03" db="EMBL/GenBank/DDBJ databases">
        <authorList>
            <person name="Martinez-Hernandez J."/>
        </authorList>
    </citation>
    <scope>NUCLEOTIDE SEQUENCE [LARGE SCALE GENOMIC DNA]</scope>
</reference>
<feature type="compositionally biased region" description="Pro residues" evidence="1">
    <location>
        <begin position="40"/>
        <end position="69"/>
    </location>
</feature>
<evidence type="ECO:0000256" key="2">
    <source>
        <dbReference type="SAM" id="Phobius"/>
    </source>
</evidence>
<comment type="caution">
    <text evidence="3">The sequence shown here is derived from an EMBL/GenBank/DDBJ whole genome shotgun (WGS) entry which is preliminary data.</text>
</comment>
<evidence type="ECO:0000256" key="1">
    <source>
        <dbReference type="SAM" id="MobiDB-lite"/>
    </source>
</evidence>
<keyword evidence="2" id="KW-0812">Transmembrane</keyword>
<evidence type="ECO:0000313" key="3">
    <source>
        <dbReference type="EMBL" id="CAL0308689.1"/>
    </source>
</evidence>
<feature type="compositionally biased region" description="Pro residues" evidence="1">
    <location>
        <begin position="103"/>
        <end position="114"/>
    </location>
</feature>
<keyword evidence="2" id="KW-0472">Membrane</keyword>
<dbReference type="PANTHER" id="PTHR36721">
    <property type="entry name" value="PROLINE-RICH FAMILY PROTEIN"/>
    <property type="match status" value="1"/>
</dbReference>
<feature type="compositionally biased region" description="Basic residues" evidence="1">
    <location>
        <begin position="91"/>
        <end position="102"/>
    </location>
</feature>
<accession>A0AAV1WH74</accession>
<sequence length="159" mass="17657">MDLNLGFLIFGISISFYTFVVQSQIQDGNGAKSQPAFPFYSPPPPPPPPPPQSTSFAYPPPRRSPPPPRAPRRNQAPPKQEHNNENTLRKSPPHHKLHHHPIHSPPPPPPPPPHRMNAGKKVGLLFIGIAAMMQIGMAGFLVFKRKQLLKSNDTYETHA</sequence>
<proteinExistence type="predicted"/>
<keyword evidence="2" id="KW-1133">Transmembrane helix</keyword>
<feature type="region of interest" description="Disordered" evidence="1">
    <location>
        <begin position="28"/>
        <end position="117"/>
    </location>
</feature>
<dbReference type="Proteomes" id="UP001497480">
    <property type="component" value="Unassembled WGS sequence"/>
</dbReference>
<feature type="transmembrane region" description="Helical" evidence="2">
    <location>
        <begin position="122"/>
        <end position="143"/>
    </location>
</feature>
<evidence type="ECO:0000313" key="4">
    <source>
        <dbReference type="Proteomes" id="UP001497480"/>
    </source>
</evidence>
<protein>
    <submittedName>
        <fullName evidence="3">Uncharacterized protein</fullName>
    </submittedName>
</protein>
<keyword evidence="4" id="KW-1185">Reference proteome</keyword>
<gene>
    <name evidence="3" type="ORF">LLUT_LOCUS9749</name>
</gene>
<feature type="compositionally biased region" description="Basic and acidic residues" evidence="1">
    <location>
        <begin position="79"/>
        <end position="88"/>
    </location>
</feature>
<name>A0AAV1WH74_LUPLU</name>
<dbReference type="AlphaFoldDB" id="A0AAV1WH74"/>